<dbReference type="CDD" id="cd00090">
    <property type="entry name" value="HTH_ARSR"/>
    <property type="match status" value="1"/>
</dbReference>
<proteinExistence type="predicted"/>
<dbReference type="InterPro" id="IPR036390">
    <property type="entry name" value="WH_DNA-bd_sf"/>
</dbReference>
<dbReference type="RefSeq" id="WP_344051025.1">
    <property type="nucleotide sequence ID" value="NZ_BAAAPK010000001.1"/>
</dbReference>
<gene>
    <name evidence="2" type="ORF">GCM10009807_03780</name>
</gene>
<dbReference type="InterPro" id="IPR036388">
    <property type="entry name" value="WH-like_DNA-bd_sf"/>
</dbReference>
<evidence type="ECO:0000259" key="1">
    <source>
        <dbReference type="PROSITE" id="PS50987"/>
    </source>
</evidence>
<dbReference type="SMART" id="SM00418">
    <property type="entry name" value="HTH_ARSR"/>
    <property type="match status" value="1"/>
</dbReference>
<dbReference type="PRINTS" id="PR00778">
    <property type="entry name" value="HTHARSR"/>
</dbReference>
<dbReference type="PANTHER" id="PTHR38600:SF2">
    <property type="entry name" value="SLL0088 PROTEIN"/>
    <property type="match status" value="1"/>
</dbReference>
<accession>A0ABP4S1A4</accession>
<sequence length="111" mass="12592">MSDVLSETFTALADPTRRAIIARLSRGEATVTELAEPFALSLPTVSRHIASLERAGLVRKARRGQERTCALNTDRLRDAEDWIAEYRDFFESRFDALSRQLSAHPTEEDDR</sequence>
<name>A0ABP4S1A4_9MICO</name>
<comment type="caution">
    <text evidence="2">The sequence shown here is derived from an EMBL/GenBank/DDBJ whole genome shotgun (WGS) entry which is preliminary data.</text>
</comment>
<keyword evidence="3" id="KW-1185">Reference proteome</keyword>
<dbReference type="Proteomes" id="UP001500596">
    <property type="component" value="Unassembled WGS sequence"/>
</dbReference>
<dbReference type="PROSITE" id="PS50987">
    <property type="entry name" value="HTH_ARSR_2"/>
    <property type="match status" value="1"/>
</dbReference>
<evidence type="ECO:0000313" key="2">
    <source>
        <dbReference type="EMBL" id="GAA1663005.1"/>
    </source>
</evidence>
<dbReference type="SUPFAM" id="SSF46785">
    <property type="entry name" value="Winged helix' DNA-binding domain"/>
    <property type="match status" value="1"/>
</dbReference>
<dbReference type="InterPro" id="IPR011991">
    <property type="entry name" value="ArsR-like_HTH"/>
</dbReference>
<feature type="domain" description="HTH arsR-type" evidence="1">
    <location>
        <begin position="1"/>
        <end position="91"/>
    </location>
</feature>
<dbReference type="InterPro" id="IPR001845">
    <property type="entry name" value="HTH_ArsR_DNA-bd_dom"/>
</dbReference>
<dbReference type="Pfam" id="PF12840">
    <property type="entry name" value="HTH_20"/>
    <property type="match status" value="1"/>
</dbReference>
<dbReference type="EMBL" id="BAAAPK010000001">
    <property type="protein sequence ID" value="GAA1663005.1"/>
    <property type="molecule type" value="Genomic_DNA"/>
</dbReference>
<organism evidence="2 3">
    <name type="scientific">Microbacterium lacus</name>
    <dbReference type="NCBI Taxonomy" id="415217"/>
    <lineage>
        <taxon>Bacteria</taxon>
        <taxon>Bacillati</taxon>
        <taxon>Actinomycetota</taxon>
        <taxon>Actinomycetes</taxon>
        <taxon>Micrococcales</taxon>
        <taxon>Microbacteriaceae</taxon>
        <taxon>Microbacterium</taxon>
    </lineage>
</organism>
<dbReference type="Gene3D" id="1.10.10.10">
    <property type="entry name" value="Winged helix-like DNA-binding domain superfamily/Winged helix DNA-binding domain"/>
    <property type="match status" value="1"/>
</dbReference>
<dbReference type="PANTHER" id="PTHR38600">
    <property type="entry name" value="TRANSCRIPTIONAL REGULATORY PROTEIN"/>
    <property type="match status" value="1"/>
</dbReference>
<reference evidence="3" key="1">
    <citation type="journal article" date="2019" name="Int. J. Syst. Evol. Microbiol.">
        <title>The Global Catalogue of Microorganisms (GCM) 10K type strain sequencing project: providing services to taxonomists for standard genome sequencing and annotation.</title>
        <authorList>
            <consortium name="The Broad Institute Genomics Platform"/>
            <consortium name="The Broad Institute Genome Sequencing Center for Infectious Disease"/>
            <person name="Wu L."/>
            <person name="Ma J."/>
        </authorList>
    </citation>
    <scope>NUCLEOTIDE SEQUENCE [LARGE SCALE GENOMIC DNA]</scope>
    <source>
        <strain evidence="3">JCM 15575</strain>
    </source>
</reference>
<protein>
    <submittedName>
        <fullName evidence="2">Metalloregulator ArsR/SmtB family transcription factor</fullName>
    </submittedName>
</protein>
<dbReference type="NCBIfam" id="NF033788">
    <property type="entry name" value="HTH_metalloreg"/>
    <property type="match status" value="1"/>
</dbReference>
<evidence type="ECO:0000313" key="3">
    <source>
        <dbReference type="Proteomes" id="UP001500596"/>
    </source>
</evidence>